<dbReference type="PROSITE" id="PS52016">
    <property type="entry name" value="TONB_DEPENDENT_REC_3"/>
    <property type="match status" value="1"/>
</dbReference>
<dbReference type="InterPro" id="IPR012910">
    <property type="entry name" value="Plug_dom"/>
</dbReference>
<keyword evidence="5 12" id="KW-0732">Signal</keyword>
<dbReference type="PANTHER" id="PTHR30069:SF28">
    <property type="entry name" value="TONB-DEPENDENT RECEPTOR YNCD-RELATED"/>
    <property type="match status" value="1"/>
</dbReference>
<keyword evidence="15" id="KW-0675">Receptor</keyword>
<reference evidence="15 16" key="1">
    <citation type="journal article" date="2018" name="Environ. Microbiol.">
        <title>Genomes of ubiquitous marine and hypersaline Hydrogenovibrio, Thiomicrorhabdus and Thiomicrospira spp. encode a diversity of mechanisms to sustain chemolithoautotrophy in heterogeneous environments.</title>
        <authorList>
            <person name="Scott K.M."/>
            <person name="Williams J."/>
            <person name="Porter C.M.B."/>
            <person name="Russel S."/>
            <person name="Harmer T.L."/>
            <person name="Paul J.H."/>
            <person name="Antonen K.M."/>
            <person name="Bridges M.K."/>
            <person name="Camper G.J."/>
            <person name="Campla C.K."/>
            <person name="Casella L.G."/>
            <person name="Chase E."/>
            <person name="Conrad J.W."/>
            <person name="Cruz M.C."/>
            <person name="Dunlap D.S."/>
            <person name="Duran L."/>
            <person name="Fahsbender E.M."/>
            <person name="Goldsmith D.B."/>
            <person name="Keeley R.F."/>
            <person name="Kondoff M.R."/>
            <person name="Kussy B.I."/>
            <person name="Lane M.K."/>
            <person name="Lawler S."/>
            <person name="Leigh B.A."/>
            <person name="Lewis C."/>
            <person name="Lostal L.M."/>
            <person name="Marking D."/>
            <person name="Mancera P.A."/>
            <person name="McClenthan E.C."/>
            <person name="McIntyre E.A."/>
            <person name="Mine J.A."/>
            <person name="Modi S."/>
            <person name="Moore B.D."/>
            <person name="Morgan W.A."/>
            <person name="Nelson K.M."/>
            <person name="Nguyen K.N."/>
            <person name="Ogburn N."/>
            <person name="Parrino D.G."/>
            <person name="Pedapudi A.D."/>
            <person name="Pelham R.P."/>
            <person name="Preece A.M."/>
            <person name="Rampersad E.A."/>
            <person name="Richardson J.C."/>
            <person name="Rodgers C.M."/>
            <person name="Schaffer B.L."/>
            <person name="Sheridan N.E."/>
            <person name="Solone M.R."/>
            <person name="Staley Z.R."/>
            <person name="Tabuchi M."/>
            <person name="Waide R.J."/>
            <person name="Wanjugi P.W."/>
            <person name="Young S."/>
            <person name="Clum A."/>
            <person name="Daum C."/>
            <person name="Huntemann M."/>
            <person name="Ivanova N."/>
            <person name="Kyrpides N."/>
            <person name="Mikhailova N."/>
            <person name="Palaniappan K."/>
            <person name="Pillay M."/>
            <person name="Reddy T.B.K."/>
            <person name="Shapiro N."/>
            <person name="Stamatis D."/>
            <person name="Varghese N."/>
            <person name="Woyke T."/>
            <person name="Boden R."/>
            <person name="Freyermuth S.K."/>
            <person name="Kerfeld C.A."/>
        </authorList>
    </citation>
    <scope>NUCLEOTIDE SEQUENCE [LARGE SCALE GENOMIC DNA]</scope>
    <source>
        <strain evidence="15 16">JR-2</strain>
    </source>
</reference>
<evidence type="ECO:0000256" key="8">
    <source>
        <dbReference type="ARBA" id="ARBA00023237"/>
    </source>
</evidence>
<keyword evidence="3 9" id="KW-1134">Transmembrane beta strand</keyword>
<dbReference type="Gene3D" id="2.170.130.10">
    <property type="entry name" value="TonB-dependent receptor, plug domain"/>
    <property type="match status" value="1"/>
</dbReference>
<dbReference type="SUPFAM" id="SSF56935">
    <property type="entry name" value="Porins"/>
    <property type="match status" value="1"/>
</dbReference>
<evidence type="ECO:0000256" key="3">
    <source>
        <dbReference type="ARBA" id="ARBA00022452"/>
    </source>
</evidence>
<dbReference type="RefSeq" id="WP_128384360.1">
    <property type="nucleotide sequence ID" value="NZ_CP035033.1"/>
</dbReference>
<evidence type="ECO:0000256" key="2">
    <source>
        <dbReference type="ARBA" id="ARBA00022448"/>
    </source>
</evidence>
<dbReference type="PROSITE" id="PS01156">
    <property type="entry name" value="TONB_DEPENDENT_REC_2"/>
    <property type="match status" value="1"/>
</dbReference>
<dbReference type="KEGG" id="htr:EPV75_02595"/>
<feature type="domain" description="TonB-dependent receptor plug" evidence="14">
    <location>
        <begin position="54"/>
        <end position="158"/>
    </location>
</feature>
<feature type="domain" description="TonB-dependent receptor-like beta-barrel" evidence="13">
    <location>
        <begin position="260"/>
        <end position="673"/>
    </location>
</feature>
<evidence type="ECO:0000256" key="11">
    <source>
        <dbReference type="RuleBase" id="RU003357"/>
    </source>
</evidence>
<evidence type="ECO:0000256" key="7">
    <source>
        <dbReference type="ARBA" id="ARBA00023136"/>
    </source>
</evidence>
<dbReference type="Pfam" id="PF07715">
    <property type="entry name" value="Plug"/>
    <property type="match status" value="1"/>
</dbReference>
<organism evidence="15 16">
    <name type="scientific">Hydrogenovibrio thermophilus</name>
    <dbReference type="NCBI Taxonomy" id="265883"/>
    <lineage>
        <taxon>Bacteria</taxon>
        <taxon>Pseudomonadati</taxon>
        <taxon>Pseudomonadota</taxon>
        <taxon>Gammaproteobacteria</taxon>
        <taxon>Thiotrichales</taxon>
        <taxon>Piscirickettsiaceae</taxon>
        <taxon>Hydrogenovibrio</taxon>
    </lineage>
</organism>
<evidence type="ECO:0000256" key="5">
    <source>
        <dbReference type="ARBA" id="ARBA00022729"/>
    </source>
</evidence>
<dbReference type="EMBL" id="CP035033">
    <property type="protein sequence ID" value="QAB14632.1"/>
    <property type="molecule type" value="Genomic_DNA"/>
</dbReference>
<keyword evidence="2 9" id="KW-0813">Transport</keyword>
<dbReference type="GO" id="GO:0009279">
    <property type="term" value="C:cell outer membrane"/>
    <property type="evidence" value="ECO:0007669"/>
    <property type="project" value="UniProtKB-SubCell"/>
</dbReference>
<dbReference type="GO" id="GO:0044718">
    <property type="term" value="P:siderophore transmembrane transport"/>
    <property type="evidence" value="ECO:0007669"/>
    <property type="project" value="TreeGrafter"/>
</dbReference>
<dbReference type="CDD" id="cd01347">
    <property type="entry name" value="ligand_gated_channel"/>
    <property type="match status" value="1"/>
</dbReference>
<dbReference type="InterPro" id="IPR039426">
    <property type="entry name" value="TonB-dep_rcpt-like"/>
</dbReference>
<evidence type="ECO:0000256" key="12">
    <source>
        <dbReference type="SAM" id="SignalP"/>
    </source>
</evidence>
<dbReference type="Pfam" id="PF00593">
    <property type="entry name" value="TonB_dep_Rec_b-barrel"/>
    <property type="match status" value="1"/>
</dbReference>
<dbReference type="InterPro" id="IPR000531">
    <property type="entry name" value="Beta-barrel_TonB"/>
</dbReference>
<sequence>MAKQKWTAASAILATSALFSPGLLAAEDTKQTTEKSSTVIPSVKVSANRSEQTLESVTKSVSVVDNEAIQTRQATNLTTLMNELPGVSMAPDGMLSGQIVIRGFSTQNFRAPLFINGDRFRGRNTLEYLLLDPNQVERVEVIRGPASSLYGTDSFGGVINVTTKRAEGDVMAPFKLTNSLVDMEYQSVNNGYAGRLQLAGAGDGFDVLLGLNARNAEDYESPEGTIPNSDYNVQNYDARIGYTFTEGQRVEVIAKSADVTRGRAGGQFAAPGAGNEPGQLQREMREDPMREDYVSLGYKGEFDNAWVESVEASLYRRELYTHVHVVPNTNNPSTYVDSYVNGPVTYGGRLIAVAPWSSAPVVSTYGLDWYDERRDSSEQRVKGGPKKKTSPKSYQQNVGVFMLQEWDTTDRLTLSGSLRYDYVKTGLDTDYITDPTTKALFDDAGDTENTQPTGGIGAIYMLNSNFDLVGNVNTSFRAPSTTEVSAVGTGVYSDFRIPNPDIKPETGITYEIGTRFHSRTVRANLTAFRSDFDNLITTADTTYNGNPAKQIQNVGKATINGVEFDITWKPTREVTAMTNISWIEGRDTVSNEPLPQIMPLNGFASLRYDAASQYQYYFEGTTEWATDNDVVDKSIERERAGYMVFNFYTGVNPGIFFGQYFKDTDLRFGIENIFDVSYSMPTVPENINYPKSKTNPLIQPGRNFKVGLTIGF</sequence>
<evidence type="ECO:0000313" key="16">
    <source>
        <dbReference type="Proteomes" id="UP000285478"/>
    </source>
</evidence>
<keyword evidence="4 9" id="KW-0812">Transmembrane</keyword>
<evidence type="ECO:0000256" key="4">
    <source>
        <dbReference type="ARBA" id="ARBA00022692"/>
    </source>
</evidence>
<dbReference type="Gene3D" id="2.40.170.20">
    <property type="entry name" value="TonB-dependent receptor, beta-barrel domain"/>
    <property type="match status" value="1"/>
</dbReference>
<proteinExistence type="inferred from homology"/>
<keyword evidence="8 9" id="KW-0998">Cell outer membrane</keyword>
<dbReference type="PANTHER" id="PTHR30069">
    <property type="entry name" value="TONB-DEPENDENT OUTER MEMBRANE RECEPTOR"/>
    <property type="match status" value="1"/>
</dbReference>
<gene>
    <name evidence="15" type="ORF">EPV75_02595</name>
</gene>
<comment type="subcellular location">
    <subcellularLocation>
        <location evidence="1 9">Cell outer membrane</location>
        <topology evidence="1 9">Multi-pass membrane protein</topology>
    </subcellularLocation>
</comment>
<dbReference type="Proteomes" id="UP000285478">
    <property type="component" value="Chromosome"/>
</dbReference>
<evidence type="ECO:0000256" key="9">
    <source>
        <dbReference type="PROSITE-ProRule" id="PRU01360"/>
    </source>
</evidence>
<dbReference type="InterPro" id="IPR036942">
    <property type="entry name" value="Beta-barrel_TonB_sf"/>
</dbReference>
<evidence type="ECO:0000256" key="1">
    <source>
        <dbReference type="ARBA" id="ARBA00004571"/>
    </source>
</evidence>
<evidence type="ECO:0000256" key="6">
    <source>
        <dbReference type="ARBA" id="ARBA00023077"/>
    </source>
</evidence>
<dbReference type="AlphaFoldDB" id="A0A451G557"/>
<evidence type="ECO:0000259" key="13">
    <source>
        <dbReference type="Pfam" id="PF00593"/>
    </source>
</evidence>
<evidence type="ECO:0000256" key="10">
    <source>
        <dbReference type="PROSITE-ProRule" id="PRU10144"/>
    </source>
</evidence>
<keyword evidence="7 9" id="KW-0472">Membrane</keyword>
<comment type="similarity">
    <text evidence="9 11">Belongs to the TonB-dependent receptor family.</text>
</comment>
<accession>A0A451G557</accession>
<dbReference type="InterPro" id="IPR037066">
    <property type="entry name" value="Plug_dom_sf"/>
</dbReference>
<dbReference type="InterPro" id="IPR010917">
    <property type="entry name" value="TonB_rcpt_CS"/>
</dbReference>
<evidence type="ECO:0000313" key="15">
    <source>
        <dbReference type="EMBL" id="QAB14632.1"/>
    </source>
</evidence>
<name>A0A451G557_9GAMM</name>
<feature type="chain" id="PRO_5019221559" evidence="12">
    <location>
        <begin position="26"/>
        <end position="712"/>
    </location>
</feature>
<feature type="short sequence motif" description="TonB C-terminal box" evidence="10">
    <location>
        <begin position="695"/>
        <end position="712"/>
    </location>
</feature>
<dbReference type="GO" id="GO:0015344">
    <property type="term" value="F:siderophore uptake transmembrane transporter activity"/>
    <property type="evidence" value="ECO:0007669"/>
    <property type="project" value="TreeGrafter"/>
</dbReference>
<keyword evidence="16" id="KW-1185">Reference proteome</keyword>
<protein>
    <submittedName>
        <fullName evidence="15">TonB-dependent receptor</fullName>
    </submittedName>
</protein>
<keyword evidence="6 11" id="KW-0798">TonB box</keyword>
<feature type="signal peptide" evidence="12">
    <location>
        <begin position="1"/>
        <end position="25"/>
    </location>
</feature>
<evidence type="ECO:0000259" key="14">
    <source>
        <dbReference type="Pfam" id="PF07715"/>
    </source>
</evidence>